<dbReference type="InterPro" id="IPR014917">
    <property type="entry name" value="DUF1800"/>
</dbReference>
<name>A0ABU9YXB9_9RHOO</name>
<dbReference type="EMBL" id="JBDIVE010000002">
    <property type="protein sequence ID" value="MEN3068189.1"/>
    <property type="molecule type" value="Genomic_DNA"/>
</dbReference>
<keyword evidence="1" id="KW-0732">Signal</keyword>
<comment type="caution">
    <text evidence="2">The sequence shown here is derived from an EMBL/GenBank/DDBJ whole genome shotgun (WGS) entry which is preliminary data.</text>
</comment>
<dbReference type="Proteomes" id="UP001410394">
    <property type="component" value="Unassembled WGS sequence"/>
</dbReference>
<organism evidence="2 3">
    <name type="scientific">Uliginosibacterium sediminicola</name>
    <dbReference type="NCBI Taxonomy" id="2024550"/>
    <lineage>
        <taxon>Bacteria</taxon>
        <taxon>Pseudomonadati</taxon>
        <taxon>Pseudomonadota</taxon>
        <taxon>Betaproteobacteria</taxon>
        <taxon>Rhodocyclales</taxon>
        <taxon>Zoogloeaceae</taxon>
        <taxon>Uliginosibacterium</taxon>
    </lineage>
</organism>
<dbReference type="PANTHER" id="PTHR43737">
    <property type="entry name" value="BLL7424 PROTEIN"/>
    <property type="match status" value="1"/>
</dbReference>
<proteinExistence type="predicted"/>
<keyword evidence="3" id="KW-1185">Reference proteome</keyword>
<sequence length="601" mass="63679">MVRFYKWWGVVTVLLLSACGGGGGGGGGGSSSTTTTTTVSGCTFTATAEVDASDNNTHPTDAEAARFLQQASFGPSRASIDALKKGSALTWITRQFEQPRASHLSCVDQEAARLASIGTATIDQSHFLQSWWGQALTGRDQLRQRVAFALSQILVVSFNGDLGSDIRGVSYYYDLLEKNAFGNYRDLLEDVTLSPAMGVYLSHLRNRKEDTASGRTPDENYAREIMQLFSIGLYQLNNDGSLKLSGGKPIDTYSNSDISGLAKVFTGYSYGGADTADARFWGNVKDANYNVMPMQGYPQFHSISAKQFLGVTIPAQSAATAASMASDLKTALDTIFNHANVGPFIGKQLIQRLVKSNPSAAYVDRVATAFNTGVTALAPGLGTGKRGDMRATIAAILLDPEARPATLTAGEGKIVEPVIRLANWARAFNVVSNSGAYKVGNTDSASGSLNQTPMRASSVFNFYRPGYVPSNSRVASNSLVAPEMQLASETSVAGYINVMQGIVQNGVGTSTAGVRDVQPNYSSEIALASDSAALLNRIDVLLTRGAMKALTRTSIKTAVDAVSIPTGSTSSASSAAAVALKQRVWLAVFLTMASPDYLVQK</sequence>
<evidence type="ECO:0000313" key="2">
    <source>
        <dbReference type="EMBL" id="MEN3068189.1"/>
    </source>
</evidence>
<dbReference type="PANTHER" id="PTHR43737:SF1">
    <property type="entry name" value="DUF1501 DOMAIN-CONTAINING PROTEIN"/>
    <property type="match status" value="1"/>
</dbReference>
<accession>A0ABU9YXB9</accession>
<protein>
    <submittedName>
        <fullName evidence="2">DUF1800 domain-containing protein</fullName>
    </submittedName>
</protein>
<feature type="chain" id="PRO_5047339380" evidence="1">
    <location>
        <begin position="23"/>
        <end position="601"/>
    </location>
</feature>
<dbReference type="RefSeq" id="WP_345918948.1">
    <property type="nucleotide sequence ID" value="NZ_JBDIVE010000002.1"/>
</dbReference>
<feature type="signal peptide" evidence="1">
    <location>
        <begin position="1"/>
        <end position="22"/>
    </location>
</feature>
<evidence type="ECO:0000256" key="1">
    <source>
        <dbReference type="SAM" id="SignalP"/>
    </source>
</evidence>
<dbReference type="Pfam" id="PF08811">
    <property type="entry name" value="DUF1800"/>
    <property type="match status" value="1"/>
</dbReference>
<gene>
    <name evidence="2" type="ORF">ABDB84_06835</name>
</gene>
<dbReference type="PROSITE" id="PS51257">
    <property type="entry name" value="PROKAR_LIPOPROTEIN"/>
    <property type="match status" value="1"/>
</dbReference>
<reference evidence="2 3" key="1">
    <citation type="journal article" date="2018" name="Int. J. Syst. Evol. Microbiol.">
        <title>Uliginosibacterium sediminicola sp. nov., isolated from freshwater sediment.</title>
        <authorList>
            <person name="Hwang W.M."/>
            <person name="Kim S.M."/>
            <person name="Kang K."/>
            <person name="Ahn T.Y."/>
        </authorList>
    </citation>
    <scope>NUCLEOTIDE SEQUENCE [LARGE SCALE GENOMIC DNA]</scope>
    <source>
        <strain evidence="2 3">M1-21</strain>
    </source>
</reference>
<evidence type="ECO:0000313" key="3">
    <source>
        <dbReference type="Proteomes" id="UP001410394"/>
    </source>
</evidence>